<dbReference type="HAMAP" id="MF_00758">
    <property type="entry name" value="UPF0301"/>
    <property type="match status" value="1"/>
</dbReference>
<proteinExistence type="inferred from homology"/>
<accession>A0A1Y6BC89</accession>
<dbReference type="Proteomes" id="UP000192907">
    <property type="component" value="Unassembled WGS sequence"/>
</dbReference>
<keyword evidence="4" id="KW-1185">Reference proteome</keyword>
<comment type="similarity">
    <text evidence="1 2">Belongs to the UPF0301 (AlgH) family.</text>
</comment>
<dbReference type="Gene3D" id="3.40.1740.10">
    <property type="entry name" value="VC0467-like"/>
    <property type="match status" value="1"/>
</dbReference>
<evidence type="ECO:0000256" key="1">
    <source>
        <dbReference type="ARBA" id="ARBA00009600"/>
    </source>
</evidence>
<dbReference type="PANTHER" id="PTHR30327">
    <property type="entry name" value="UNCHARACTERIZED PROTEIN YQGE"/>
    <property type="match status" value="1"/>
</dbReference>
<dbReference type="PANTHER" id="PTHR30327:SF1">
    <property type="entry name" value="UPF0301 PROTEIN YQGE"/>
    <property type="match status" value="1"/>
</dbReference>
<evidence type="ECO:0000313" key="3">
    <source>
        <dbReference type="EMBL" id="SME96638.1"/>
    </source>
</evidence>
<name>A0A1Y6BC89_9BACT</name>
<organism evidence="3 4">
    <name type="scientific">Pseudobacteriovorax antillogorgiicola</name>
    <dbReference type="NCBI Taxonomy" id="1513793"/>
    <lineage>
        <taxon>Bacteria</taxon>
        <taxon>Pseudomonadati</taxon>
        <taxon>Bdellovibrionota</taxon>
        <taxon>Oligoflexia</taxon>
        <taxon>Oligoflexales</taxon>
        <taxon>Pseudobacteriovoracaceae</taxon>
        <taxon>Pseudobacteriovorax</taxon>
    </lineage>
</organism>
<protein>
    <recommendedName>
        <fullName evidence="2">UPF0301 protein SAMN06296036_102302</fullName>
    </recommendedName>
</protein>
<dbReference type="Pfam" id="PF02622">
    <property type="entry name" value="DUF179"/>
    <property type="match status" value="1"/>
</dbReference>
<reference evidence="4" key="1">
    <citation type="submission" date="2017-04" db="EMBL/GenBank/DDBJ databases">
        <authorList>
            <person name="Varghese N."/>
            <person name="Submissions S."/>
        </authorList>
    </citation>
    <scope>NUCLEOTIDE SEQUENCE [LARGE SCALE GENOMIC DNA]</scope>
    <source>
        <strain evidence="4">RKEM611</strain>
    </source>
</reference>
<dbReference type="EMBL" id="FWZT01000002">
    <property type="protein sequence ID" value="SME96638.1"/>
    <property type="molecule type" value="Genomic_DNA"/>
</dbReference>
<dbReference type="SUPFAM" id="SSF143456">
    <property type="entry name" value="VC0467-like"/>
    <property type="match status" value="1"/>
</dbReference>
<dbReference type="AlphaFoldDB" id="A0A1Y6BC89"/>
<dbReference type="STRING" id="1513793.SAMN06296036_102302"/>
<evidence type="ECO:0000256" key="2">
    <source>
        <dbReference type="HAMAP-Rule" id="MF_00758"/>
    </source>
</evidence>
<sequence length="188" mass="21133">MSQSLSSPSLLIALPQLQDPNFVKSVVLLVENNDDGAMGFIINRPSPFSVRDVLQDVSLTIPGDIPSWYGGPVGTEQGVVIHNRPDEHASSKIGFVRISSSERAMKGLIESHRETHELELYSYRFVIGYAGWGQRQLENEMKAGAWIQIDTSFDLIFNTPWQKMWDESMRRIGVNPMDIAPTVQPYLN</sequence>
<gene>
    <name evidence="3" type="ORF">SAMN06296036_102302</name>
</gene>
<dbReference type="InterPro" id="IPR003774">
    <property type="entry name" value="AlgH-like"/>
</dbReference>
<dbReference type="GO" id="GO:0005829">
    <property type="term" value="C:cytosol"/>
    <property type="evidence" value="ECO:0007669"/>
    <property type="project" value="TreeGrafter"/>
</dbReference>
<dbReference type="OrthoDB" id="9807486at2"/>
<dbReference type="RefSeq" id="WP_132315172.1">
    <property type="nucleotide sequence ID" value="NZ_FWZT01000002.1"/>
</dbReference>
<evidence type="ECO:0000313" key="4">
    <source>
        <dbReference type="Proteomes" id="UP000192907"/>
    </source>
</evidence>